<evidence type="ECO:0000256" key="3">
    <source>
        <dbReference type="ARBA" id="ARBA00023295"/>
    </source>
</evidence>
<dbReference type="InterPro" id="IPR002053">
    <property type="entry name" value="Glyco_hydro_25"/>
</dbReference>
<dbReference type="InterPro" id="IPR017853">
    <property type="entry name" value="GH"/>
</dbReference>
<comment type="similarity">
    <text evidence="1">Belongs to the glycosyl hydrolase 25 family.</text>
</comment>
<keyword evidence="2" id="KW-0378">Hydrolase</keyword>
<evidence type="ECO:0000313" key="5">
    <source>
        <dbReference type="Proteomes" id="UP000609726"/>
    </source>
</evidence>
<dbReference type="SUPFAM" id="SSF51445">
    <property type="entry name" value="(Trans)glycosidases"/>
    <property type="match status" value="1"/>
</dbReference>
<gene>
    <name evidence="4" type="ORF">F2P45_12900</name>
</gene>
<evidence type="ECO:0000256" key="1">
    <source>
        <dbReference type="ARBA" id="ARBA00010646"/>
    </source>
</evidence>
<dbReference type="PANTHER" id="PTHR34135">
    <property type="entry name" value="LYSOZYME"/>
    <property type="match status" value="1"/>
</dbReference>
<protein>
    <recommendedName>
        <fullName evidence="6">Lyzozyme M1</fullName>
    </recommendedName>
</protein>
<keyword evidence="5" id="KW-1185">Reference proteome</keyword>
<accession>A0ABX0NSZ0</accession>
<dbReference type="PROSITE" id="PS51904">
    <property type="entry name" value="GLYCOSYL_HYDROL_F25_2"/>
    <property type="match status" value="1"/>
</dbReference>
<sequence>MFLQGIDVSDHQGKIDWGTVARQGVAFAYAKATEGGTWTDPTFAANYAGIRDAGMLRGAYHYLRPHTAASEQVANFLKTLGPRQAGDLPPMLDLEAVDGMTGAAIVQCAVQWLDQVQAALRCSPLVYCDRDFWTHTLDCPAALEEFPFWIAEYNGNELPTLPRGQTSFAFWQYAQSGKVAGIAAARSVDLDWFNGTREQLAAMGMTADPDAAGPPARADA</sequence>
<dbReference type="PANTHER" id="PTHR34135:SF2">
    <property type="entry name" value="LYSOZYME"/>
    <property type="match status" value="1"/>
</dbReference>
<keyword evidence="3" id="KW-0326">Glycosidase</keyword>
<organism evidence="4 5">
    <name type="scientific">Massilia mucilaginosa</name>
    <dbReference type="NCBI Taxonomy" id="2609282"/>
    <lineage>
        <taxon>Bacteria</taxon>
        <taxon>Pseudomonadati</taxon>
        <taxon>Pseudomonadota</taxon>
        <taxon>Betaproteobacteria</taxon>
        <taxon>Burkholderiales</taxon>
        <taxon>Oxalobacteraceae</taxon>
        <taxon>Telluria group</taxon>
        <taxon>Massilia</taxon>
    </lineage>
</organism>
<dbReference type="InterPro" id="IPR018077">
    <property type="entry name" value="Glyco_hydro_fam25_subgr"/>
</dbReference>
<reference evidence="4 5" key="1">
    <citation type="submission" date="2019-10" db="EMBL/GenBank/DDBJ databases">
        <title>Taxonomy of Antarctic Massilia spp.: description of Massilia rubra sp. nov., Massilia aquatica sp. nov., Massilia mucilaginosa sp. nov., Massilia frigida sp. nov. isolated from streams, lakes and regoliths.</title>
        <authorList>
            <person name="Holochova P."/>
            <person name="Sedlacek I."/>
            <person name="Kralova S."/>
            <person name="Maslanova I."/>
            <person name="Busse H.-J."/>
            <person name="Stankova E."/>
            <person name="Vrbovska V."/>
            <person name="Kovarovic V."/>
            <person name="Bartak M."/>
            <person name="Svec P."/>
            <person name="Pantucek R."/>
        </authorList>
    </citation>
    <scope>NUCLEOTIDE SEQUENCE [LARGE SCALE GENOMIC DNA]</scope>
    <source>
        <strain evidence="4 5">CCM 8733</strain>
    </source>
</reference>
<evidence type="ECO:0000313" key="4">
    <source>
        <dbReference type="EMBL" id="NHZ89905.1"/>
    </source>
</evidence>
<name>A0ABX0NSZ0_9BURK</name>
<dbReference type="SMART" id="SM00641">
    <property type="entry name" value="Glyco_25"/>
    <property type="match status" value="1"/>
</dbReference>
<dbReference type="Proteomes" id="UP000609726">
    <property type="component" value="Unassembled WGS sequence"/>
</dbReference>
<comment type="caution">
    <text evidence="4">The sequence shown here is derived from an EMBL/GenBank/DDBJ whole genome shotgun (WGS) entry which is preliminary data.</text>
</comment>
<evidence type="ECO:0000256" key="2">
    <source>
        <dbReference type="ARBA" id="ARBA00022801"/>
    </source>
</evidence>
<dbReference type="RefSeq" id="WP_166875235.1">
    <property type="nucleotide sequence ID" value="NZ_WHJH01000012.1"/>
</dbReference>
<proteinExistence type="inferred from homology"/>
<evidence type="ECO:0008006" key="6">
    <source>
        <dbReference type="Google" id="ProtNLM"/>
    </source>
</evidence>
<dbReference type="Gene3D" id="3.20.20.80">
    <property type="entry name" value="Glycosidases"/>
    <property type="match status" value="1"/>
</dbReference>
<dbReference type="EMBL" id="WHJH01000012">
    <property type="protein sequence ID" value="NHZ89905.1"/>
    <property type="molecule type" value="Genomic_DNA"/>
</dbReference>
<dbReference type="Pfam" id="PF01183">
    <property type="entry name" value="Glyco_hydro_25"/>
    <property type="match status" value="1"/>
</dbReference>